<evidence type="ECO:0000313" key="2">
    <source>
        <dbReference type="Proteomes" id="UP000004221"/>
    </source>
</evidence>
<evidence type="ECO:0000313" key="1">
    <source>
        <dbReference type="EMBL" id="CCF84958.1"/>
    </source>
</evidence>
<comment type="caution">
    <text evidence="1">The sequence shown here is derived from an EMBL/GenBank/DDBJ whole genome shotgun (WGS) entry which is preliminary data.</text>
</comment>
<dbReference type="Proteomes" id="UP000004221">
    <property type="component" value="Unassembled WGS sequence"/>
</dbReference>
<sequence>MEIELGKPVVSSDGKQVGDIDGLVLDVEREDLQQLVVRKATVLDEERTVHRRQVERVDHDGTVHLKVSSEMFERLPRFVEETFILPREIDDLRYPPQGWTSGDTEYPLLLWGPTSILVRRQPGARRVSPPGATKMPTTLPQGEVEIDGQTEVLGSDGESLGTVDEIISDASGNITGLVVKEGIIAQHRMRVPVDWIASIWSNQVELNVTAAEVKQRAEASE</sequence>
<name>I4EJU6_9BACT</name>
<accession>I4EJU6</accession>
<dbReference type="AlphaFoldDB" id="I4EJU6"/>
<dbReference type="Pfam" id="PF09939">
    <property type="entry name" value="DUF2171"/>
    <property type="match status" value="1"/>
</dbReference>
<keyword evidence="2" id="KW-1185">Reference proteome</keyword>
<dbReference type="InterPro" id="IPR018684">
    <property type="entry name" value="DUF2171"/>
</dbReference>
<organism evidence="1 2">
    <name type="scientific">Nitrolancea hollandica Lb</name>
    <dbReference type="NCBI Taxonomy" id="1129897"/>
    <lineage>
        <taxon>Bacteria</taxon>
        <taxon>Pseudomonadati</taxon>
        <taxon>Thermomicrobiota</taxon>
        <taxon>Thermomicrobia</taxon>
        <taxon>Sphaerobacterales</taxon>
        <taxon>Sphaerobacterineae</taxon>
        <taxon>Sphaerobacteraceae</taxon>
        <taxon>Nitrolancea</taxon>
    </lineage>
</organism>
<dbReference type="OrthoDB" id="163921at2"/>
<protein>
    <recommendedName>
        <fullName evidence="3">PRC-barrel domain-containing protein</fullName>
    </recommendedName>
</protein>
<dbReference type="Gene3D" id="2.30.30.240">
    <property type="entry name" value="PRC-barrel domain"/>
    <property type="match status" value="2"/>
</dbReference>
<dbReference type="InterPro" id="IPR011033">
    <property type="entry name" value="PRC_barrel-like_sf"/>
</dbReference>
<dbReference type="RefSeq" id="WP_008479521.1">
    <property type="nucleotide sequence ID" value="NZ_CAGS01000362.1"/>
</dbReference>
<reference evidence="1 2" key="1">
    <citation type="journal article" date="2012" name="ISME J.">
        <title>Nitrification expanded: discovery, physiology and genomics of a nitrite-oxidizing bacterium from the phylum Chloroflexi.</title>
        <authorList>
            <person name="Sorokin D.Y."/>
            <person name="Lucker S."/>
            <person name="Vejmelkova D."/>
            <person name="Kostrikina N.A."/>
            <person name="Kleerebezem R."/>
            <person name="Rijpstra W.I."/>
            <person name="Damste J.S."/>
            <person name="Le Paslier D."/>
            <person name="Muyzer G."/>
            <person name="Wagner M."/>
            <person name="van Loosdrecht M.C."/>
            <person name="Daims H."/>
        </authorList>
    </citation>
    <scope>NUCLEOTIDE SEQUENCE [LARGE SCALE GENOMIC DNA]</scope>
    <source>
        <strain evidence="2">none</strain>
    </source>
</reference>
<dbReference type="EMBL" id="CAGS01000362">
    <property type="protein sequence ID" value="CCF84958.1"/>
    <property type="molecule type" value="Genomic_DNA"/>
</dbReference>
<evidence type="ECO:0008006" key="3">
    <source>
        <dbReference type="Google" id="ProtNLM"/>
    </source>
</evidence>
<proteinExistence type="predicted"/>
<dbReference type="SUPFAM" id="SSF50346">
    <property type="entry name" value="PRC-barrel domain"/>
    <property type="match status" value="2"/>
</dbReference>
<gene>
    <name evidence="1" type="ORF">NITHO_4240011</name>
</gene>